<feature type="region of interest" description="Disordered" evidence="1">
    <location>
        <begin position="56"/>
        <end position="84"/>
    </location>
</feature>
<evidence type="ECO:0000256" key="1">
    <source>
        <dbReference type="SAM" id="MobiDB-lite"/>
    </source>
</evidence>
<sequence>MHLITIISLARTVVAMRTQTTKTTTTTTTTTATTLPYPVQVVMVLVVMGHLLPKSRNQQRRCRPEKANRPMRSKWFPSSVIGMV</sequence>
<proteinExistence type="predicted"/>
<organism evidence="3">
    <name type="scientific">Anopheles darlingi</name>
    <name type="common">Mosquito</name>
    <dbReference type="NCBI Taxonomy" id="43151"/>
    <lineage>
        <taxon>Eukaryota</taxon>
        <taxon>Metazoa</taxon>
        <taxon>Ecdysozoa</taxon>
        <taxon>Arthropoda</taxon>
        <taxon>Hexapoda</taxon>
        <taxon>Insecta</taxon>
        <taxon>Pterygota</taxon>
        <taxon>Neoptera</taxon>
        <taxon>Endopterygota</taxon>
        <taxon>Diptera</taxon>
        <taxon>Nematocera</taxon>
        <taxon>Culicoidea</taxon>
        <taxon>Culicidae</taxon>
        <taxon>Anophelinae</taxon>
        <taxon>Anopheles</taxon>
    </lineage>
</organism>
<protein>
    <submittedName>
        <fullName evidence="3">Putative secreted protein</fullName>
    </submittedName>
</protein>
<feature type="signal peptide" evidence="2">
    <location>
        <begin position="1"/>
        <end position="15"/>
    </location>
</feature>
<evidence type="ECO:0000313" key="3">
    <source>
        <dbReference type="EMBL" id="MBW73369.1"/>
    </source>
</evidence>
<accession>A0A2M4D745</accession>
<name>A0A2M4D745_ANODA</name>
<reference evidence="3" key="1">
    <citation type="submission" date="2018-01" db="EMBL/GenBank/DDBJ databases">
        <title>An insight into the sialome of Amazonian anophelines.</title>
        <authorList>
            <person name="Ribeiro J.M."/>
            <person name="Scarpassa V."/>
            <person name="Calvo E."/>
        </authorList>
    </citation>
    <scope>NUCLEOTIDE SEQUENCE</scope>
</reference>
<evidence type="ECO:0000256" key="2">
    <source>
        <dbReference type="SAM" id="SignalP"/>
    </source>
</evidence>
<dbReference type="AlphaFoldDB" id="A0A2M4D745"/>
<keyword evidence="2" id="KW-0732">Signal</keyword>
<feature type="chain" id="PRO_5014908561" evidence="2">
    <location>
        <begin position="16"/>
        <end position="84"/>
    </location>
</feature>
<dbReference type="EMBL" id="GGFL01009191">
    <property type="protein sequence ID" value="MBW73369.1"/>
    <property type="molecule type" value="Transcribed_RNA"/>
</dbReference>